<dbReference type="Pfam" id="PF04178">
    <property type="entry name" value="Got1"/>
    <property type="match status" value="1"/>
</dbReference>
<dbReference type="GO" id="GO:0016192">
    <property type="term" value="P:vesicle-mediated transport"/>
    <property type="evidence" value="ECO:0007669"/>
    <property type="project" value="InterPro"/>
</dbReference>
<feature type="region of interest" description="Disordered" evidence="10">
    <location>
        <begin position="130"/>
        <end position="154"/>
    </location>
</feature>
<evidence type="ECO:0000313" key="12">
    <source>
        <dbReference type="WBParaSite" id="L893_g23186.t1"/>
    </source>
</evidence>
<evidence type="ECO:0000256" key="1">
    <source>
        <dbReference type="ARBA" id="ARBA00003566"/>
    </source>
</evidence>
<keyword evidence="6 9" id="KW-1133">Transmembrane helix</keyword>
<dbReference type="PANTHER" id="PTHR23137">
    <property type="entry name" value="VESICLE TRANSPORT PROTEIN-RELATED"/>
    <property type="match status" value="1"/>
</dbReference>
<feature type="transmembrane region" description="Helical" evidence="9">
    <location>
        <begin position="177"/>
        <end position="202"/>
    </location>
</feature>
<dbReference type="InterPro" id="IPR007305">
    <property type="entry name" value="Vesicle_transpt_Got1/SFT2"/>
</dbReference>
<dbReference type="PANTHER" id="PTHR23137:SF36">
    <property type="entry name" value="VESICLE TRANSPORT PROTEIN SFT2C"/>
    <property type="match status" value="1"/>
</dbReference>
<dbReference type="GO" id="GO:0005737">
    <property type="term" value="C:cytoplasm"/>
    <property type="evidence" value="ECO:0007669"/>
    <property type="project" value="UniProtKB-ARBA"/>
</dbReference>
<dbReference type="InterPro" id="IPR011691">
    <property type="entry name" value="Vesicle_transpt_SFT2"/>
</dbReference>
<evidence type="ECO:0000256" key="5">
    <source>
        <dbReference type="ARBA" id="ARBA00022927"/>
    </source>
</evidence>
<protein>
    <recommendedName>
        <fullName evidence="9">Vesicle transport protein</fullName>
    </recommendedName>
</protein>
<evidence type="ECO:0000256" key="9">
    <source>
        <dbReference type="RuleBase" id="RU363111"/>
    </source>
</evidence>
<evidence type="ECO:0000256" key="8">
    <source>
        <dbReference type="ARBA" id="ARBA00025800"/>
    </source>
</evidence>
<keyword evidence="5 9" id="KW-0653">Protein transport</keyword>
<evidence type="ECO:0000256" key="3">
    <source>
        <dbReference type="ARBA" id="ARBA00022448"/>
    </source>
</evidence>
<comment type="function">
    <text evidence="1 9">May be involved in fusion of retrograde transport vesicles derived from an endocytic compartment with the Golgi complex.</text>
</comment>
<dbReference type="WBParaSite" id="L893_g23186.t1">
    <property type="protein sequence ID" value="L893_g23186.t1"/>
    <property type="gene ID" value="L893_g23186"/>
</dbReference>
<sequence>MQIRTAAVSSATICHITQGIHSVPDAKTLISDVRETTVPTSLGQLHDKYHQNVYLFVYVPVRLFHASHRKVLIPDAQMSALGDFAKEQKSKTGIGGVSLSQSFSSFGEGIKSKLSNPLSMLSRSETADDTQLLTEDSSSGDGGQLPFSRNRKSTSGGWLGPFSSDVNMCGLSRMQRIIAFFMFAFGAGFCFMTSMMLLPVLVLQTRKFAALNTLGSTLLLISFSFLWGPSAYLQHLLSPQRRIVTISYIATVVITLYTSLWTIRRGFVRSFGRGQNSEWVLRADILISAVIFCNSNEATTCTGRSESAIRKAKVHSRERPALRERTDDDDQLTRPVGSSLLIVRAVNPGTFLWCEEIRHVDLEHPAATETSFVFGWHPARSSVWIDEHAGLVLALLLGLRRVRLRRQRRTRDSK</sequence>
<evidence type="ECO:0000256" key="10">
    <source>
        <dbReference type="SAM" id="MobiDB-lite"/>
    </source>
</evidence>
<keyword evidence="7 9" id="KW-0472">Membrane</keyword>
<dbReference type="Proteomes" id="UP000095287">
    <property type="component" value="Unplaced"/>
</dbReference>
<comment type="similarity">
    <text evidence="8 9">Belongs to the SFT2 family.</text>
</comment>
<feature type="transmembrane region" description="Helical" evidence="9">
    <location>
        <begin position="245"/>
        <end position="263"/>
    </location>
</feature>
<dbReference type="GO" id="GO:0016020">
    <property type="term" value="C:membrane"/>
    <property type="evidence" value="ECO:0007669"/>
    <property type="project" value="UniProtKB-SubCell"/>
</dbReference>
<comment type="subcellular location">
    <subcellularLocation>
        <location evidence="2 9">Membrane</location>
        <topology evidence="2 9">Multi-pass membrane protein</topology>
    </subcellularLocation>
</comment>
<evidence type="ECO:0000256" key="6">
    <source>
        <dbReference type="ARBA" id="ARBA00022989"/>
    </source>
</evidence>
<evidence type="ECO:0000256" key="4">
    <source>
        <dbReference type="ARBA" id="ARBA00022692"/>
    </source>
</evidence>
<keyword evidence="11" id="KW-1185">Reference proteome</keyword>
<evidence type="ECO:0000313" key="11">
    <source>
        <dbReference type="Proteomes" id="UP000095287"/>
    </source>
</evidence>
<comment type="caution">
    <text evidence="9">Lacks conserved residue(s) required for the propagation of feature annotation.</text>
</comment>
<evidence type="ECO:0000256" key="2">
    <source>
        <dbReference type="ARBA" id="ARBA00004141"/>
    </source>
</evidence>
<dbReference type="GO" id="GO:0015031">
    <property type="term" value="P:protein transport"/>
    <property type="evidence" value="ECO:0007669"/>
    <property type="project" value="UniProtKB-KW"/>
</dbReference>
<keyword evidence="4 9" id="KW-0812">Transmembrane</keyword>
<organism evidence="11 12">
    <name type="scientific">Steinernema glaseri</name>
    <dbReference type="NCBI Taxonomy" id="37863"/>
    <lineage>
        <taxon>Eukaryota</taxon>
        <taxon>Metazoa</taxon>
        <taxon>Ecdysozoa</taxon>
        <taxon>Nematoda</taxon>
        <taxon>Chromadorea</taxon>
        <taxon>Rhabditida</taxon>
        <taxon>Tylenchina</taxon>
        <taxon>Panagrolaimomorpha</taxon>
        <taxon>Strongyloidoidea</taxon>
        <taxon>Steinernematidae</taxon>
        <taxon>Steinernema</taxon>
    </lineage>
</organism>
<keyword evidence="3 9" id="KW-0813">Transport</keyword>
<accession>A0A1I7Z685</accession>
<name>A0A1I7Z685_9BILA</name>
<reference evidence="12" key="1">
    <citation type="submission" date="2016-11" db="UniProtKB">
        <authorList>
            <consortium name="WormBaseParasite"/>
        </authorList>
    </citation>
    <scope>IDENTIFICATION</scope>
</reference>
<dbReference type="AlphaFoldDB" id="A0A1I7Z685"/>
<feature type="transmembrane region" description="Helical" evidence="9">
    <location>
        <begin position="208"/>
        <end position="233"/>
    </location>
</feature>
<dbReference type="GO" id="GO:0012505">
    <property type="term" value="C:endomembrane system"/>
    <property type="evidence" value="ECO:0007669"/>
    <property type="project" value="UniProtKB-ARBA"/>
</dbReference>
<evidence type="ECO:0000256" key="7">
    <source>
        <dbReference type="ARBA" id="ARBA00023136"/>
    </source>
</evidence>
<feature type="compositionally biased region" description="Polar residues" evidence="10">
    <location>
        <begin position="130"/>
        <end position="139"/>
    </location>
</feature>
<proteinExistence type="inferred from homology"/>